<reference evidence="5" key="1">
    <citation type="submission" date="2021-07" db="EMBL/GenBank/DDBJ databases">
        <authorList>
            <person name="Branca A.L. A."/>
        </authorList>
    </citation>
    <scope>NUCLEOTIDE SEQUENCE</scope>
</reference>
<proteinExistence type="predicted"/>
<dbReference type="InterPro" id="IPR013105">
    <property type="entry name" value="TPR_2"/>
</dbReference>
<dbReference type="SMART" id="SM00028">
    <property type="entry name" value="TPR"/>
    <property type="match status" value="3"/>
</dbReference>
<dbReference type="InterPro" id="IPR032675">
    <property type="entry name" value="LRR_dom_sf"/>
</dbReference>
<organism evidence="5 6">
    <name type="scientific">Penicillium salamii</name>
    <dbReference type="NCBI Taxonomy" id="1612424"/>
    <lineage>
        <taxon>Eukaryota</taxon>
        <taxon>Fungi</taxon>
        <taxon>Dikarya</taxon>
        <taxon>Ascomycota</taxon>
        <taxon>Pezizomycotina</taxon>
        <taxon>Eurotiomycetes</taxon>
        <taxon>Eurotiomycetidae</taxon>
        <taxon>Eurotiales</taxon>
        <taxon>Aspergillaceae</taxon>
        <taxon>Penicillium</taxon>
    </lineage>
</organism>
<dbReference type="PROSITE" id="PS50005">
    <property type="entry name" value="TPR"/>
    <property type="match status" value="1"/>
</dbReference>
<protein>
    <recommendedName>
        <fullName evidence="7">F-box domain-containing protein</fullName>
    </recommendedName>
</protein>
<accession>A0A9W4J1T7</accession>
<feature type="repeat" description="TPR" evidence="3">
    <location>
        <begin position="24"/>
        <end position="57"/>
    </location>
</feature>
<dbReference type="PANTHER" id="PTHR22904:SF523">
    <property type="entry name" value="STRESS-INDUCED-PHOSPHOPROTEIN 1"/>
    <property type="match status" value="1"/>
</dbReference>
<dbReference type="InterPro" id="IPR036047">
    <property type="entry name" value="F-box-like_dom_sf"/>
</dbReference>
<dbReference type="PANTHER" id="PTHR22904">
    <property type="entry name" value="TPR REPEAT CONTAINING PROTEIN"/>
    <property type="match status" value="1"/>
</dbReference>
<sequence length="587" mass="65173">MASKPESRIVRGATSKKKVNAEQAAVHQKAGQVAYKKGNLQGAIDSFTQALAENPEDVGILDNRAATYCSLKQYSQARADSRNMIKLAPDEDRGYLRLAKVLCLDGNFDKARDIYEYALQKLPAEHKGRDVISQLLKRLRDKLAGGNRRDPFTALPLEIAHLTLRLLTFKQLAAILRVSKGWNKFLGGLPSLWMSIDLTGARSRVPWTSVRNYIHRSRVELTRATISNLVPASTPKVLDMLSRCPKLEHLELMVAHEQPKEFYAKIKAFRHLKSITCGPEIKLSHASIGSIISSLPRLESATFLQAWDAPSRAPRAVTWPQRLPHMKSLTIASSQEDRTGLAFPVIVPGLGSSAFPNLEELRLLWEPARSRSYRFDPVQDGETLPPLRVLDLRGAAVQHNFYSILPSTLRTLRFYSGSIETPAAGGFGGNFLTPAENKLPKMSTLVFNDTPWVNIDTLSLFLLHSKASLRTLQVSFCHNINARDFLNLLYDPQRMNPELANITELGVACMADIDDIGVGHLWATLPKLKVLDLSQTKITGCTIRMFADAQGDDQTTIKLESLIIKGCDGVSRDAIDYGRSMGINVIT</sequence>
<keyword evidence="1" id="KW-0677">Repeat</keyword>
<dbReference type="Gene3D" id="1.20.1280.50">
    <property type="match status" value="1"/>
</dbReference>
<evidence type="ECO:0000256" key="1">
    <source>
        <dbReference type="ARBA" id="ARBA00022737"/>
    </source>
</evidence>
<dbReference type="Gene3D" id="1.25.40.10">
    <property type="entry name" value="Tetratricopeptide repeat domain"/>
    <property type="match status" value="1"/>
</dbReference>
<evidence type="ECO:0000313" key="6">
    <source>
        <dbReference type="Proteomes" id="UP001152646"/>
    </source>
</evidence>
<dbReference type="Proteomes" id="UP001152646">
    <property type="component" value="Unassembled WGS sequence"/>
</dbReference>
<evidence type="ECO:0000313" key="5">
    <source>
        <dbReference type="EMBL" id="CAG8375087.1"/>
    </source>
</evidence>
<dbReference type="Gene3D" id="3.80.10.10">
    <property type="entry name" value="Ribonuclease Inhibitor"/>
    <property type="match status" value="2"/>
</dbReference>
<name>A0A9W4J1T7_9EURO</name>
<evidence type="ECO:0008006" key="7">
    <source>
        <dbReference type="Google" id="ProtNLM"/>
    </source>
</evidence>
<evidence type="ECO:0000256" key="4">
    <source>
        <dbReference type="SAM" id="MobiDB-lite"/>
    </source>
</evidence>
<dbReference type="InterPro" id="IPR019734">
    <property type="entry name" value="TPR_rpt"/>
</dbReference>
<keyword evidence="2 3" id="KW-0802">TPR repeat</keyword>
<dbReference type="Pfam" id="PF07719">
    <property type="entry name" value="TPR_2"/>
    <property type="match status" value="1"/>
</dbReference>
<evidence type="ECO:0000256" key="2">
    <source>
        <dbReference type="ARBA" id="ARBA00022803"/>
    </source>
</evidence>
<evidence type="ECO:0000256" key="3">
    <source>
        <dbReference type="PROSITE-ProRule" id="PRU00339"/>
    </source>
</evidence>
<dbReference type="OrthoDB" id="629492at2759"/>
<dbReference type="EMBL" id="CAJVPA010000184">
    <property type="protein sequence ID" value="CAG8375087.1"/>
    <property type="molecule type" value="Genomic_DNA"/>
</dbReference>
<comment type="caution">
    <text evidence="5">The sequence shown here is derived from an EMBL/GenBank/DDBJ whole genome shotgun (WGS) entry which is preliminary data.</text>
</comment>
<dbReference type="SUPFAM" id="SSF52047">
    <property type="entry name" value="RNI-like"/>
    <property type="match status" value="1"/>
</dbReference>
<gene>
    <name evidence="5" type="ORF">PSALAMII_LOCUS5370</name>
</gene>
<dbReference type="GO" id="GO:0051879">
    <property type="term" value="F:Hsp90 protein binding"/>
    <property type="evidence" value="ECO:0007669"/>
    <property type="project" value="TreeGrafter"/>
</dbReference>
<dbReference type="SUPFAM" id="SSF81383">
    <property type="entry name" value="F-box domain"/>
    <property type="match status" value="1"/>
</dbReference>
<dbReference type="AlphaFoldDB" id="A0A9W4J1T7"/>
<feature type="region of interest" description="Disordered" evidence="4">
    <location>
        <begin position="1"/>
        <end position="22"/>
    </location>
</feature>
<dbReference type="InterPro" id="IPR011990">
    <property type="entry name" value="TPR-like_helical_dom_sf"/>
</dbReference>
<dbReference type="SUPFAM" id="SSF48452">
    <property type="entry name" value="TPR-like"/>
    <property type="match status" value="1"/>
</dbReference>